<comment type="similarity">
    <text evidence="3 13">Belongs to the glycosyl hydrolase 47 family.</text>
</comment>
<evidence type="ECO:0000256" key="3">
    <source>
        <dbReference type="ARBA" id="ARBA00007658"/>
    </source>
</evidence>
<feature type="signal peptide" evidence="14">
    <location>
        <begin position="1"/>
        <end position="18"/>
    </location>
</feature>
<accession>A0AAD4M4C2</accession>
<dbReference type="SUPFAM" id="SSF48225">
    <property type="entry name" value="Seven-hairpin glycosidases"/>
    <property type="match status" value="1"/>
</dbReference>
<dbReference type="InterPro" id="IPR036026">
    <property type="entry name" value="Seven-hairpin_glycosidases"/>
</dbReference>
<dbReference type="InterPro" id="IPR012341">
    <property type="entry name" value="6hp_glycosidase-like_sf"/>
</dbReference>
<evidence type="ECO:0000313" key="15">
    <source>
        <dbReference type="EMBL" id="KAI0301659.1"/>
    </source>
</evidence>
<comment type="caution">
    <text evidence="15">The sequence shown here is derived from an EMBL/GenBank/DDBJ whole genome shotgun (WGS) entry which is preliminary data.</text>
</comment>
<dbReference type="GO" id="GO:0005783">
    <property type="term" value="C:endoplasmic reticulum"/>
    <property type="evidence" value="ECO:0007669"/>
    <property type="project" value="TreeGrafter"/>
</dbReference>
<keyword evidence="6 12" id="KW-1015">Disulfide bond</keyword>
<dbReference type="EMBL" id="WTXG01000014">
    <property type="protein sequence ID" value="KAI0301659.1"/>
    <property type="molecule type" value="Genomic_DNA"/>
</dbReference>
<reference evidence="15" key="1">
    <citation type="journal article" date="2022" name="New Phytol.">
        <title>Evolutionary transition to the ectomycorrhizal habit in the genomes of a hyperdiverse lineage of mushroom-forming fungi.</title>
        <authorList>
            <person name="Looney B."/>
            <person name="Miyauchi S."/>
            <person name="Morin E."/>
            <person name="Drula E."/>
            <person name="Courty P.E."/>
            <person name="Kohler A."/>
            <person name="Kuo A."/>
            <person name="LaButti K."/>
            <person name="Pangilinan J."/>
            <person name="Lipzen A."/>
            <person name="Riley R."/>
            <person name="Andreopoulos W."/>
            <person name="He G."/>
            <person name="Johnson J."/>
            <person name="Nolan M."/>
            <person name="Tritt A."/>
            <person name="Barry K.W."/>
            <person name="Grigoriev I.V."/>
            <person name="Nagy L.G."/>
            <person name="Hibbett D."/>
            <person name="Henrissat B."/>
            <person name="Matheny P.B."/>
            <person name="Labbe J."/>
            <person name="Martin F.M."/>
        </authorList>
    </citation>
    <scope>NUCLEOTIDE SEQUENCE</scope>
    <source>
        <strain evidence="15">BPL690</strain>
    </source>
</reference>
<protein>
    <recommendedName>
        <fullName evidence="13">alpha-1,2-Mannosidase</fullName>
        <ecNumber evidence="13">3.2.1.-</ecNumber>
    </recommendedName>
</protein>
<evidence type="ECO:0000313" key="16">
    <source>
        <dbReference type="Proteomes" id="UP001203297"/>
    </source>
</evidence>
<evidence type="ECO:0000256" key="6">
    <source>
        <dbReference type="ARBA" id="ARBA00023157"/>
    </source>
</evidence>
<keyword evidence="11" id="KW-0106">Calcium</keyword>
<evidence type="ECO:0000256" key="13">
    <source>
        <dbReference type="RuleBase" id="RU361193"/>
    </source>
</evidence>
<feature type="disulfide bond" evidence="12">
    <location>
        <begin position="313"/>
        <end position="342"/>
    </location>
</feature>
<feature type="chain" id="PRO_5042053858" description="alpha-1,2-Mannosidase" evidence="14">
    <location>
        <begin position="19"/>
        <end position="491"/>
    </location>
</feature>
<gene>
    <name evidence="15" type="ORF">B0F90DRAFT_326200</name>
</gene>
<evidence type="ECO:0000256" key="14">
    <source>
        <dbReference type="SAM" id="SignalP"/>
    </source>
</evidence>
<proteinExistence type="inferred from homology"/>
<dbReference type="PRINTS" id="PR00747">
    <property type="entry name" value="GLYHDRLASE47"/>
</dbReference>
<dbReference type="GO" id="GO:0005509">
    <property type="term" value="F:calcium ion binding"/>
    <property type="evidence" value="ECO:0007669"/>
    <property type="project" value="InterPro"/>
</dbReference>
<comment type="catalytic activity">
    <reaction evidence="9">
        <text>N(4)-(alpha-D-Man-(1-&gt;2)-alpha-D-Man-(1-&gt;2)-alpha-D-Man-(1-&gt;3)-[alpha-D-Man-(1-&gt;3)-[alpha-D-Man-(1-&gt;2)-alpha-D-Man-(1-&gt;6)]-alpha-D-Man-(1-&gt;6)]-beta-D-Man-(1-&gt;4)-beta-D-GlcNAc-(1-&gt;4)-beta-D-GlcNAc)-L-asparaginyl-[protein] (N-glucan mannose isomer 8A1,2,3B1,3) + 3 H2O = N(4)-(alpha-D-Man-(1-&gt;3)-[alpha-D-Man-(1-&gt;3)-[alpha-D-Man-(1-&gt;6)]-alpha-D-Man-(1-&gt;6)]-beta-D-Man-(1-&gt;4)-beta-D-GlcNAc-(1-&gt;4)-beta-D-GlcNAc)-L-asparaginyl-[protein] (N-glucan mannose isomer 5A1,2) + 3 beta-D-mannose</text>
        <dbReference type="Rhea" id="RHEA:56028"/>
        <dbReference type="Rhea" id="RHEA-COMP:14358"/>
        <dbReference type="Rhea" id="RHEA-COMP:14367"/>
        <dbReference type="ChEBI" id="CHEBI:15377"/>
        <dbReference type="ChEBI" id="CHEBI:28563"/>
        <dbReference type="ChEBI" id="CHEBI:59087"/>
        <dbReference type="ChEBI" id="CHEBI:60628"/>
        <dbReference type="EC" id="3.2.1.113"/>
    </reaction>
</comment>
<sequence>MISVSALVLAFIPVTAWAVQVQNPNLTFPYDTTRDRENVIAIFNSSYDAYRTYAFGHDQVAPSSRRPLDPRNGWGATIVDAMPTMHIMGLTDYFEEALGHVQTIDFSKSNTPATVSVFESTIRYIGGLLSAYELSGQRYLFLVDRAKQLADKLSVAWTRGGAIPYGYVNFNTSSPVKDNSNIAEAGTLTLEWARLSQYTGDDRYRKLAEAAALKIANNPAPLPGLPAQRINPSTGEPVGGYTWGGGSDSYFEYLIKYARLSNTDDGAFVDTWVTAVDSSIKYLMKESTVGHHVYLADLDDRGLIRHVGSHLACFHAGNWLLGGKLVNNDTIVSLALQLNDACWNTYIGDATGIGPDTFAFASSDGGYTGSTDDVPRSQLQFYSQHGYYITGAGYVQRPEVLESNFYAWRVTGNPTYIDRARSAVKNFNTYLNVSTGFAGIKDVNSKATTKDHISLDDYVFNTEAHPLIAPLAKSTYRGHPLRRLAAEKFVK</sequence>
<keyword evidence="16" id="KW-1185">Reference proteome</keyword>
<dbReference type="Pfam" id="PF01532">
    <property type="entry name" value="Glyco_hydro_47"/>
    <property type="match status" value="1"/>
</dbReference>
<dbReference type="GO" id="GO:0016020">
    <property type="term" value="C:membrane"/>
    <property type="evidence" value="ECO:0007669"/>
    <property type="project" value="InterPro"/>
</dbReference>
<evidence type="ECO:0000256" key="7">
    <source>
        <dbReference type="ARBA" id="ARBA00023180"/>
    </source>
</evidence>
<evidence type="ECO:0000256" key="5">
    <source>
        <dbReference type="ARBA" id="ARBA00022801"/>
    </source>
</evidence>
<evidence type="ECO:0000256" key="8">
    <source>
        <dbReference type="ARBA" id="ARBA00023295"/>
    </source>
</evidence>
<evidence type="ECO:0000256" key="12">
    <source>
        <dbReference type="PIRSR" id="PIRSR601382-3"/>
    </source>
</evidence>
<evidence type="ECO:0000256" key="1">
    <source>
        <dbReference type="ARBA" id="ARBA00001913"/>
    </source>
</evidence>
<name>A0AAD4M4C2_9AGAM</name>
<evidence type="ECO:0000256" key="2">
    <source>
        <dbReference type="ARBA" id="ARBA00004922"/>
    </source>
</evidence>
<dbReference type="Gene3D" id="1.50.10.10">
    <property type="match status" value="1"/>
</dbReference>
<keyword evidence="8 13" id="KW-0326">Glycosidase</keyword>
<keyword evidence="11" id="KW-0479">Metal-binding</keyword>
<dbReference type="Proteomes" id="UP001203297">
    <property type="component" value="Unassembled WGS sequence"/>
</dbReference>
<comment type="cofactor">
    <cofactor evidence="1 11">
        <name>Ca(2+)</name>
        <dbReference type="ChEBI" id="CHEBI:29108"/>
    </cofactor>
</comment>
<keyword evidence="4 14" id="KW-0732">Signal</keyword>
<evidence type="ECO:0000256" key="9">
    <source>
        <dbReference type="ARBA" id="ARBA00047669"/>
    </source>
</evidence>
<evidence type="ECO:0000256" key="4">
    <source>
        <dbReference type="ARBA" id="ARBA00022729"/>
    </source>
</evidence>
<keyword evidence="7" id="KW-0325">Glycoprotein</keyword>
<dbReference type="GO" id="GO:0004571">
    <property type="term" value="F:mannosyl-oligosaccharide 1,2-alpha-mannosidase activity"/>
    <property type="evidence" value="ECO:0007669"/>
    <property type="project" value="UniProtKB-EC"/>
</dbReference>
<comment type="catalytic activity">
    <reaction evidence="10">
        <text>N(4)-(alpha-D-Man-(1-&gt;2)-alpha-D-Man-(1-&gt;2)-alpha-D-Man-(1-&gt;3)-[alpha-D-Man-(1-&gt;2)-alpha-D-Man-(1-&gt;3)-[alpha-D-Man-(1-&gt;2)-alpha-D-Man-(1-&gt;6)]-alpha-D-Man-(1-&gt;6)]-beta-D-Man-(1-&gt;4)-beta-D-GlcNAc-(1-&gt;4)-beta-D-GlcNAc)-L-asparaginyl-[protein] (N-glucan mannose isomer 9A1,2,3B1,2,3) + 4 H2O = N(4)-(alpha-D-Man-(1-&gt;3)-[alpha-D-Man-(1-&gt;3)-[alpha-D-Man-(1-&gt;6)]-alpha-D-Man-(1-&gt;6)]-beta-D-Man-(1-&gt;4)-beta-D-GlcNAc-(1-&gt;4)-beta-D-GlcNAc)-L-asparaginyl-[protein] (N-glucan mannose isomer 5A1,2) + 4 beta-D-mannose</text>
        <dbReference type="Rhea" id="RHEA:56008"/>
        <dbReference type="Rhea" id="RHEA-COMP:14356"/>
        <dbReference type="Rhea" id="RHEA-COMP:14367"/>
        <dbReference type="ChEBI" id="CHEBI:15377"/>
        <dbReference type="ChEBI" id="CHEBI:28563"/>
        <dbReference type="ChEBI" id="CHEBI:59087"/>
        <dbReference type="ChEBI" id="CHEBI:139493"/>
        <dbReference type="EC" id="3.2.1.113"/>
    </reaction>
</comment>
<dbReference type="InterPro" id="IPR001382">
    <property type="entry name" value="Glyco_hydro_47"/>
</dbReference>
<dbReference type="PANTHER" id="PTHR11742:SF101">
    <property type="entry name" value="MANNOSYL-OLIGOSACCHARIDE ALPHA-1,2-MANNOSIDASE 1B"/>
    <property type="match status" value="1"/>
</dbReference>
<evidence type="ECO:0000256" key="11">
    <source>
        <dbReference type="PIRSR" id="PIRSR601382-2"/>
    </source>
</evidence>
<dbReference type="GO" id="GO:0036503">
    <property type="term" value="P:ERAD pathway"/>
    <property type="evidence" value="ECO:0007669"/>
    <property type="project" value="UniProtKB-ARBA"/>
</dbReference>
<dbReference type="AlphaFoldDB" id="A0AAD4M4C2"/>
<dbReference type="PANTHER" id="PTHR11742">
    <property type="entry name" value="MANNOSYL-OLIGOSACCHARIDE ALPHA-1,2-MANNOSIDASE-RELATED"/>
    <property type="match status" value="1"/>
</dbReference>
<keyword evidence="5 13" id="KW-0378">Hydrolase</keyword>
<feature type="binding site" evidence="11">
    <location>
        <position position="462"/>
    </location>
    <ligand>
        <name>Ca(2+)</name>
        <dbReference type="ChEBI" id="CHEBI:29108"/>
    </ligand>
</feature>
<dbReference type="GO" id="GO:0005975">
    <property type="term" value="P:carbohydrate metabolic process"/>
    <property type="evidence" value="ECO:0007669"/>
    <property type="project" value="InterPro"/>
</dbReference>
<evidence type="ECO:0000256" key="10">
    <source>
        <dbReference type="ARBA" id="ARBA00048605"/>
    </source>
</evidence>
<comment type="pathway">
    <text evidence="2">Protein modification; protein glycosylation.</text>
</comment>
<organism evidence="15 16">
    <name type="scientific">Multifurca ochricompacta</name>
    <dbReference type="NCBI Taxonomy" id="376703"/>
    <lineage>
        <taxon>Eukaryota</taxon>
        <taxon>Fungi</taxon>
        <taxon>Dikarya</taxon>
        <taxon>Basidiomycota</taxon>
        <taxon>Agaricomycotina</taxon>
        <taxon>Agaricomycetes</taxon>
        <taxon>Russulales</taxon>
        <taxon>Russulaceae</taxon>
        <taxon>Multifurca</taxon>
    </lineage>
</organism>
<dbReference type="InterPro" id="IPR050749">
    <property type="entry name" value="Glycosyl_Hydrolase_47"/>
</dbReference>
<dbReference type="EC" id="3.2.1.-" evidence="13"/>